<gene>
    <name evidence="2" type="ORF">R3W88_022681</name>
</gene>
<protein>
    <submittedName>
        <fullName evidence="2">Uncharacterized protein</fullName>
    </submittedName>
</protein>
<keyword evidence="3" id="KW-1185">Reference proteome</keyword>
<dbReference type="Proteomes" id="UP001311915">
    <property type="component" value="Unassembled WGS sequence"/>
</dbReference>
<feature type="region of interest" description="Disordered" evidence="1">
    <location>
        <begin position="83"/>
        <end position="104"/>
    </location>
</feature>
<comment type="caution">
    <text evidence="2">The sequence shown here is derived from an EMBL/GenBank/DDBJ whole genome shotgun (WGS) entry which is preliminary data.</text>
</comment>
<name>A0AAV9LW63_9SOLN</name>
<evidence type="ECO:0000256" key="1">
    <source>
        <dbReference type="SAM" id="MobiDB-lite"/>
    </source>
</evidence>
<proteinExistence type="predicted"/>
<evidence type="ECO:0000313" key="3">
    <source>
        <dbReference type="Proteomes" id="UP001311915"/>
    </source>
</evidence>
<reference evidence="2 3" key="1">
    <citation type="submission" date="2023-10" db="EMBL/GenBank/DDBJ databases">
        <title>Genome-Wide Identification Analysis in wild type Solanum Pinnatisectum Reveals Some Genes Defensing Phytophthora Infestans.</title>
        <authorList>
            <person name="Sun C."/>
        </authorList>
    </citation>
    <scope>NUCLEOTIDE SEQUENCE [LARGE SCALE GENOMIC DNA]</scope>
    <source>
        <strain evidence="2">LQN</strain>
        <tissue evidence="2">Leaf</tissue>
    </source>
</reference>
<dbReference type="AlphaFoldDB" id="A0AAV9LW63"/>
<sequence>MILKGMNSDVLTFSTTVLSHASSINSLEEKRGQATTLVYANTYESELSNSKGNQRNSLHVSTIITRSGKALQEIIRPDKFNVQELIDDNESPKEMDKAQEKEAR</sequence>
<dbReference type="EMBL" id="JAWPEI010000004">
    <property type="protein sequence ID" value="KAK4729693.1"/>
    <property type="molecule type" value="Genomic_DNA"/>
</dbReference>
<evidence type="ECO:0000313" key="2">
    <source>
        <dbReference type="EMBL" id="KAK4729693.1"/>
    </source>
</evidence>
<feature type="compositionally biased region" description="Basic and acidic residues" evidence="1">
    <location>
        <begin position="90"/>
        <end position="104"/>
    </location>
</feature>
<accession>A0AAV9LW63</accession>
<organism evidence="2 3">
    <name type="scientific">Solanum pinnatisectum</name>
    <name type="common">tansyleaf nightshade</name>
    <dbReference type="NCBI Taxonomy" id="50273"/>
    <lineage>
        <taxon>Eukaryota</taxon>
        <taxon>Viridiplantae</taxon>
        <taxon>Streptophyta</taxon>
        <taxon>Embryophyta</taxon>
        <taxon>Tracheophyta</taxon>
        <taxon>Spermatophyta</taxon>
        <taxon>Magnoliopsida</taxon>
        <taxon>eudicotyledons</taxon>
        <taxon>Gunneridae</taxon>
        <taxon>Pentapetalae</taxon>
        <taxon>asterids</taxon>
        <taxon>lamiids</taxon>
        <taxon>Solanales</taxon>
        <taxon>Solanaceae</taxon>
        <taxon>Solanoideae</taxon>
        <taxon>Solaneae</taxon>
        <taxon>Solanum</taxon>
    </lineage>
</organism>